<dbReference type="GeneID" id="38784629"/>
<accession>A0A401GZY5</accession>
<keyword evidence="2" id="KW-1185">Reference proteome</keyword>
<dbReference type="AlphaFoldDB" id="A0A401GZY5"/>
<sequence length="440" mass="50592">MVDSYSSFEHCAKGQFSFRGPESRYNSMSEAVWDPETVSSTFTRHPAYDRILSCLSPASLVSMGRVSRITRRAVQDYSSRAFSVNRLLTRFFSDPVAFRSLQARTATLISGSFGVQLFDRSLYSESDLDLYPHSQHVREVGEWLRREGYIFMPSSFQPESFLEASAADPIMTGVNGVNLLPLDHYWTKSVANVFTFLRPSTDAYNPDQPAKVQIIKSKESPFECILNFHSTCVMNIITYNAAISLYPFSTFERREALVIGGHDRQASALRKYAERGWRMIAHSSPLIVLSSPDSVTFGDHFFVQKTRWTDDRHSWVIPLDMDQVSEPTPLSPTSMPLTWDPVMQNSWTLNADEYKHGVIYQDIMYSTARTSVLYYNYTVADEKYLEMLISFFRNQGKLEHSKLGPEGWTADTPQFWTWWDSVVPLFRQNYLRKLQCEPEP</sequence>
<dbReference type="RefSeq" id="XP_027618625.1">
    <property type="nucleotide sequence ID" value="XM_027762824.1"/>
</dbReference>
<evidence type="ECO:0000313" key="2">
    <source>
        <dbReference type="Proteomes" id="UP000287166"/>
    </source>
</evidence>
<organism evidence="1 2">
    <name type="scientific">Sparassis crispa</name>
    <dbReference type="NCBI Taxonomy" id="139825"/>
    <lineage>
        <taxon>Eukaryota</taxon>
        <taxon>Fungi</taxon>
        <taxon>Dikarya</taxon>
        <taxon>Basidiomycota</taxon>
        <taxon>Agaricomycotina</taxon>
        <taxon>Agaricomycetes</taxon>
        <taxon>Polyporales</taxon>
        <taxon>Sparassidaceae</taxon>
        <taxon>Sparassis</taxon>
    </lineage>
</organism>
<comment type="caution">
    <text evidence="1">The sequence shown here is derived from an EMBL/GenBank/DDBJ whole genome shotgun (WGS) entry which is preliminary data.</text>
</comment>
<reference evidence="1 2" key="1">
    <citation type="journal article" date="2018" name="Sci. Rep.">
        <title>Genome sequence of the cauliflower mushroom Sparassis crispa (Hanabiratake) and its association with beneficial usage.</title>
        <authorList>
            <person name="Kiyama R."/>
            <person name="Furutani Y."/>
            <person name="Kawaguchi K."/>
            <person name="Nakanishi T."/>
        </authorList>
    </citation>
    <scope>NUCLEOTIDE SEQUENCE [LARGE SCALE GENOMIC DNA]</scope>
</reference>
<dbReference type="OrthoDB" id="2803201at2759"/>
<dbReference type="InParanoid" id="A0A401GZY5"/>
<protein>
    <submittedName>
        <fullName evidence="1">NADPH-dependent methylglyoxal reductase GRE2</fullName>
    </submittedName>
</protein>
<dbReference type="Proteomes" id="UP000287166">
    <property type="component" value="Unassembled WGS sequence"/>
</dbReference>
<proteinExistence type="predicted"/>
<dbReference type="EMBL" id="BFAD01000011">
    <property type="protein sequence ID" value="GBE87712.1"/>
    <property type="molecule type" value="Genomic_DNA"/>
</dbReference>
<evidence type="ECO:0000313" key="1">
    <source>
        <dbReference type="EMBL" id="GBE87712.1"/>
    </source>
</evidence>
<name>A0A401GZY5_9APHY</name>
<gene>
    <name evidence="1" type="ORF">SCP_1103890</name>
</gene>